<dbReference type="STRING" id="1453495.AT01_2088"/>
<reference evidence="2 3" key="1">
    <citation type="submission" date="2015-03" db="EMBL/GenBank/DDBJ databases">
        <authorList>
            <consortium name="Pathogen Informatics"/>
            <person name="Murphy D."/>
        </authorList>
    </citation>
    <scope>NUCLEOTIDE SEQUENCE [LARGE SCALE GENOMIC DNA]</scope>
    <source>
        <strain evidence="2 3">IP08791</strain>
    </source>
</reference>
<evidence type="ECO:0000313" key="4">
    <source>
        <dbReference type="Proteomes" id="UP000041595"/>
    </source>
</evidence>
<evidence type="ECO:0000313" key="3">
    <source>
        <dbReference type="Proteomes" id="UP000038647"/>
    </source>
</evidence>
<evidence type="ECO:0000313" key="2">
    <source>
        <dbReference type="EMBL" id="CNL61317.1"/>
    </source>
</evidence>
<dbReference type="Proteomes" id="UP000041595">
    <property type="component" value="Unassembled WGS sequence"/>
</dbReference>
<gene>
    <name evidence="1" type="ORF">ERS137965_01483</name>
    <name evidence="2" type="ORF">ERS137966_03708</name>
</gene>
<sequence length="75" mass="8862">MSMVFVSSYSLTRDCTNVREKEQIIVYLSHHEVKNQRCARFLSYSVLPKELRAFFHLIAQRKAKGCDLQPNFLRL</sequence>
<dbReference type="EMBL" id="CQEJ01000006">
    <property type="protein sequence ID" value="CNK92050.1"/>
    <property type="molecule type" value="Genomic_DNA"/>
</dbReference>
<keyword evidence="3" id="KW-1185">Reference proteome</keyword>
<reference evidence="1 4" key="2">
    <citation type="submission" date="2015-03" db="EMBL/GenBank/DDBJ databases">
        <authorList>
            <person name="Murphy D."/>
        </authorList>
    </citation>
    <scope>NUCLEOTIDE SEQUENCE [LARGE SCALE GENOMIC DNA]</scope>
    <source>
        <strain evidence="1 4">IP06005</strain>
    </source>
</reference>
<proteinExistence type="predicted"/>
<dbReference type="Proteomes" id="UP000038647">
    <property type="component" value="Unassembled WGS sequence"/>
</dbReference>
<name>A0A0T9TN57_YERAL</name>
<organism evidence="1 4">
    <name type="scientific">Yersinia aldovae</name>
    <dbReference type="NCBI Taxonomy" id="29483"/>
    <lineage>
        <taxon>Bacteria</taxon>
        <taxon>Pseudomonadati</taxon>
        <taxon>Pseudomonadota</taxon>
        <taxon>Gammaproteobacteria</taxon>
        <taxon>Enterobacterales</taxon>
        <taxon>Yersiniaceae</taxon>
        <taxon>Yersinia</taxon>
    </lineage>
</organism>
<dbReference type="EMBL" id="CQEH01000023">
    <property type="protein sequence ID" value="CNL61317.1"/>
    <property type="molecule type" value="Genomic_DNA"/>
</dbReference>
<protein>
    <submittedName>
        <fullName evidence="1">Uncharacterized protein</fullName>
    </submittedName>
</protein>
<dbReference type="AlphaFoldDB" id="A0A0T9TN57"/>
<accession>A0A0T9TN57</accession>
<evidence type="ECO:0000313" key="1">
    <source>
        <dbReference type="EMBL" id="CNK92050.1"/>
    </source>
</evidence>